<keyword evidence="4" id="KW-0804">Transcription</keyword>
<dbReference type="RefSeq" id="WP_022054704.1">
    <property type="nucleotide sequence ID" value="NZ_HF998200.1"/>
</dbReference>
<evidence type="ECO:0000313" key="8">
    <source>
        <dbReference type="Proteomes" id="UP000018372"/>
    </source>
</evidence>
<evidence type="ECO:0000256" key="4">
    <source>
        <dbReference type="ARBA" id="ARBA00023163"/>
    </source>
</evidence>
<dbReference type="Pfam" id="PF08281">
    <property type="entry name" value="Sigma70_r4_2"/>
    <property type="match status" value="1"/>
</dbReference>
<dbReference type="GO" id="GO:0006352">
    <property type="term" value="P:DNA-templated transcription initiation"/>
    <property type="evidence" value="ECO:0007669"/>
    <property type="project" value="InterPro"/>
</dbReference>
<feature type="domain" description="RNA polymerase sigma-70 region 2" evidence="5">
    <location>
        <begin position="13"/>
        <end position="78"/>
    </location>
</feature>
<evidence type="ECO:0000313" key="7">
    <source>
        <dbReference type="EMBL" id="CCZ87786.1"/>
    </source>
</evidence>
<name>R5VW59_9BACT</name>
<dbReference type="PANTHER" id="PTHR43133">
    <property type="entry name" value="RNA POLYMERASE ECF-TYPE SIGMA FACTO"/>
    <property type="match status" value="1"/>
</dbReference>
<organism evidence="7 8">
    <name type="scientific">Phocaeicola plebeius CAG:211</name>
    <dbReference type="NCBI Taxonomy" id="1263052"/>
    <lineage>
        <taxon>Bacteria</taxon>
        <taxon>Pseudomonadati</taxon>
        <taxon>Bacteroidota</taxon>
        <taxon>Bacteroidia</taxon>
        <taxon>Bacteroidales</taxon>
        <taxon>Bacteroidaceae</taxon>
        <taxon>Phocaeicola</taxon>
    </lineage>
</organism>
<dbReference type="InterPro" id="IPR007627">
    <property type="entry name" value="RNA_pol_sigma70_r2"/>
</dbReference>
<dbReference type="InterPro" id="IPR013325">
    <property type="entry name" value="RNA_pol_sigma_r2"/>
</dbReference>
<dbReference type="EMBL" id="CBAT010000181">
    <property type="protein sequence ID" value="CCZ87786.1"/>
    <property type="molecule type" value="Genomic_DNA"/>
</dbReference>
<dbReference type="InterPro" id="IPR014284">
    <property type="entry name" value="RNA_pol_sigma-70_dom"/>
</dbReference>
<dbReference type="NCBIfam" id="TIGR02937">
    <property type="entry name" value="sigma70-ECF"/>
    <property type="match status" value="1"/>
</dbReference>
<evidence type="ECO:0000259" key="5">
    <source>
        <dbReference type="Pfam" id="PF04542"/>
    </source>
</evidence>
<reference evidence="7" key="1">
    <citation type="submission" date="2012-11" db="EMBL/GenBank/DDBJ databases">
        <title>Dependencies among metagenomic species, viruses, plasmids and units of genetic variation.</title>
        <authorList>
            <person name="Nielsen H.B."/>
            <person name="Almeida M."/>
            <person name="Juncker A.S."/>
            <person name="Rasmussen S."/>
            <person name="Li J."/>
            <person name="Sunagawa S."/>
            <person name="Plichta D."/>
            <person name="Gautier L."/>
            <person name="Le Chatelier E."/>
            <person name="Peletier E."/>
            <person name="Bonde I."/>
            <person name="Nielsen T."/>
            <person name="Manichanh C."/>
            <person name="Arumugam M."/>
            <person name="Batto J."/>
            <person name="Santos M.B.Q.D."/>
            <person name="Blom N."/>
            <person name="Borruel N."/>
            <person name="Burgdorf K.S."/>
            <person name="Boumezbeur F."/>
            <person name="Casellas F."/>
            <person name="Dore J."/>
            <person name="Guarner F."/>
            <person name="Hansen T."/>
            <person name="Hildebrand F."/>
            <person name="Kaas R.S."/>
            <person name="Kennedy S."/>
            <person name="Kristiansen K."/>
            <person name="Kultima J.R."/>
            <person name="Leonard P."/>
            <person name="Levenez F."/>
            <person name="Lund O."/>
            <person name="Moumen B."/>
            <person name="Le Paslier D."/>
            <person name="Pons N."/>
            <person name="Pedersen O."/>
            <person name="Prifti E."/>
            <person name="Qin J."/>
            <person name="Raes J."/>
            <person name="Tap J."/>
            <person name="Tims S."/>
            <person name="Ussery D.W."/>
            <person name="Yamada T."/>
            <person name="MetaHit consortium"/>
            <person name="Renault P."/>
            <person name="Sicheritz-Ponten T."/>
            <person name="Bork P."/>
            <person name="Wang J."/>
            <person name="Brunak S."/>
            <person name="Ehrlich S.D."/>
        </authorList>
    </citation>
    <scope>NUCLEOTIDE SEQUENCE [LARGE SCALE GENOMIC DNA]</scope>
</reference>
<evidence type="ECO:0008006" key="9">
    <source>
        <dbReference type="Google" id="ProtNLM"/>
    </source>
</evidence>
<evidence type="ECO:0000256" key="3">
    <source>
        <dbReference type="ARBA" id="ARBA00023082"/>
    </source>
</evidence>
<feature type="domain" description="RNA polymerase sigma factor 70 region 4 type 2" evidence="6">
    <location>
        <begin position="107"/>
        <end position="143"/>
    </location>
</feature>
<dbReference type="InterPro" id="IPR036388">
    <property type="entry name" value="WH-like_DNA-bd_sf"/>
</dbReference>
<dbReference type="GO" id="GO:0003677">
    <property type="term" value="F:DNA binding"/>
    <property type="evidence" value="ECO:0007669"/>
    <property type="project" value="InterPro"/>
</dbReference>
<keyword evidence="3" id="KW-0731">Sigma factor</keyword>
<dbReference type="InterPro" id="IPR039425">
    <property type="entry name" value="RNA_pol_sigma-70-like"/>
</dbReference>
<keyword evidence="2" id="KW-0805">Transcription regulation</keyword>
<dbReference type="AlphaFoldDB" id="R5VW59"/>
<dbReference type="SUPFAM" id="SSF88659">
    <property type="entry name" value="Sigma3 and sigma4 domains of RNA polymerase sigma factors"/>
    <property type="match status" value="1"/>
</dbReference>
<proteinExistence type="inferred from homology"/>
<dbReference type="InterPro" id="IPR013249">
    <property type="entry name" value="RNA_pol_sigma70_r4_t2"/>
</dbReference>
<dbReference type="Gene3D" id="1.10.1740.10">
    <property type="match status" value="1"/>
</dbReference>
<dbReference type="InterPro" id="IPR013324">
    <property type="entry name" value="RNA_pol_sigma_r3/r4-like"/>
</dbReference>
<dbReference type="Gene3D" id="1.10.10.10">
    <property type="entry name" value="Winged helix-like DNA-binding domain superfamily/Winged helix DNA-binding domain"/>
    <property type="match status" value="1"/>
</dbReference>
<protein>
    <recommendedName>
        <fullName evidence="9">RNA polymerase sigma-70 factor</fullName>
    </recommendedName>
</protein>
<comment type="caution">
    <text evidence="7">The sequence shown here is derived from an EMBL/GenBank/DDBJ whole genome shotgun (WGS) entry which is preliminary data.</text>
</comment>
<dbReference type="SUPFAM" id="SSF88946">
    <property type="entry name" value="Sigma2 domain of RNA polymerase sigma factors"/>
    <property type="match status" value="1"/>
</dbReference>
<accession>R5VW59</accession>
<evidence type="ECO:0000256" key="2">
    <source>
        <dbReference type="ARBA" id="ARBA00023015"/>
    </source>
</evidence>
<comment type="similarity">
    <text evidence="1">Belongs to the sigma-70 factor family. ECF subfamily.</text>
</comment>
<gene>
    <name evidence="7" type="ORF">BN536_02552</name>
</gene>
<dbReference type="Pfam" id="PF04542">
    <property type="entry name" value="Sigma70_r2"/>
    <property type="match status" value="1"/>
</dbReference>
<evidence type="ECO:0000256" key="1">
    <source>
        <dbReference type="ARBA" id="ARBA00010641"/>
    </source>
</evidence>
<dbReference type="Proteomes" id="UP000018372">
    <property type="component" value="Unassembled WGS sequence"/>
</dbReference>
<evidence type="ECO:0000259" key="6">
    <source>
        <dbReference type="Pfam" id="PF08281"/>
    </source>
</evidence>
<sequence>MRADRKDIFKSRFQEHYSRLCRIAYGYVSDQDDAEDIVQELFISVWNKRLDDMPEKEFAAYMTTSVRNSCVSFLRKRKEDTVSIDDHPASASCMPDETPEEGKTLQDILDSALETLPPRCKDVFLLAKLQGLKYREIAEKLEVGTDNSVLIFEQAPITEVVKVIREKTGIQIDLAEGLEKNLITTRINSNEPDIAGELAFLCGCKCETLVKGKHYRLYEK</sequence>
<dbReference type="GO" id="GO:0016987">
    <property type="term" value="F:sigma factor activity"/>
    <property type="evidence" value="ECO:0007669"/>
    <property type="project" value="UniProtKB-KW"/>
</dbReference>
<dbReference type="PANTHER" id="PTHR43133:SF46">
    <property type="entry name" value="RNA POLYMERASE SIGMA-70 FACTOR ECF SUBFAMILY"/>
    <property type="match status" value="1"/>
</dbReference>